<dbReference type="SUPFAM" id="SSF53448">
    <property type="entry name" value="Nucleotide-diphospho-sugar transferases"/>
    <property type="match status" value="1"/>
</dbReference>
<dbReference type="InterPro" id="IPR029044">
    <property type="entry name" value="Nucleotide-diphossugar_trans"/>
</dbReference>
<organism evidence="1 2">
    <name type="scientific">Nocardioides zhouii</name>
    <dbReference type="NCBI Taxonomy" id="1168729"/>
    <lineage>
        <taxon>Bacteria</taxon>
        <taxon>Bacillati</taxon>
        <taxon>Actinomycetota</taxon>
        <taxon>Actinomycetes</taxon>
        <taxon>Propionibacteriales</taxon>
        <taxon>Nocardioidaceae</taxon>
        <taxon>Nocardioides</taxon>
    </lineage>
</organism>
<evidence type="ECO:0000313" key="2">
    <source>
        <dbReference type="Proteomes" id="UP000291101"/>
    </source>
</evidence>
<dbReference type="InterPro" id="IPR007577">
    <property type="entry name" value="GlycoTrfase_DXD_sugar-bd_CS"/>
</dbReference>
<dbReference type="EMBL" id="SDWV01000020">
    <property type="protein sequence ID" value="RYC05836.1"/>
    <property type="molecule type" value="Genomic_DNA"/>
</dbReference>
<gene>
    <name evidence="1" type="ORF">EUA94_17380</name>
</gene>
<reference evidence="1 2" key="1">
    <citation type="submission" date="2019-01" db="EMBL/GenBank/DDBJ databases">
        <title>Novel species of Nocardioides.</title>
        <authorList>
            <person name="Liu Q."/>
            <person name="X Y.-H."/>
        </authorList>
    </citation>
    <scope>NUCLEOTIDE SEQUENCE [LARGE SCALE GENOMIC DNA]</scope>
    <source>
        <strain evidence="1 2">HLT2-9</strain>
    </source>
</reference>
<dbReference type="AlphaFoldDB" id="A0A4Q2SJR4"/>
<accession>A0A4Q2SJR4</accession>
<proteinExistence type="predicted"/>
<protein>
    <submittedName>
        <fullName evidence="1">Uncharacterized protein</fullName>
    </submittedName>
</protein>
<dbReference type="Pfam" id="PF04488">
    <property type="entry name" value="Gly_transf_sug"/>
    <property type="match status" value="1"/>
</dbReference>
<dbReference type="OrthoDB" id="1259853at2"/>
<comment type="caution">
    <text evidence="1">The sequence shown here is derived from an EMBL/GenBank/DDBJ whole genome shotgun (WGS) entry which is preliminary data.</text>
</comment>
<keyword evidence="2" id="KW-1185">Reference proteome</keyword>
<name>A0A4Q2SJR4_9ACTN</name>
<evidence type="ECO:0000313" key="1">
    <source>
        <dbReference type="EMBL" id="RYC05836.1"/>
    </source>
</evidence>
<sequence length="317" mass="36449">MGHQTAENRRDSCPRTNMCCDLAVDALRYARRVKHAVFVAKKKGRVQYIKAKDVAFTAYDRRFPYELDTEKHRDRWGNMPRMYFLHRDPPEGTRTTLTAPRHVYLFWTGSNPLTPARELGVSSIRSHNPDLDVVVVTPDNLPDFVVEGHPLHPAYENLSLNHRSDYLRAYFMHHHGGGYSDVKQTDHCWRAGLERLNSTPELWLIGYPEVSSSSCGGRDARLGPDIRRHFASLIGCATYFVRPGTPFTAEWLRELDRRLDYYADEIAITPGSTWGDNQGYPIAWIELGSDVFHPLQLKYLRHIAQDAALLPHLDDHR</sequence>
<dbReference type="Proteomes" id="UP000291101">
    <property type="component" value="Unassembled WGS sequence"/>
</dbReference>
<dbReference type="Gene3D" id="3.90.550.20">
    <property type="match status" value="1"/>
</dbReference>